<dbReference type="PANTHER" id="PTHR46017:SF2">
    <property type="entry name" value="MANNOSYLGLYCERATE HYDROLASE"/>
    <property type="match status" value="1"/>
</dbReference>
<comment type="caution">
    <text evidence="2">The sequence shown here is derived from an EMBL/GenBank/DDBJ whole genome shotgun (WGS) entry which is preliminary data.</text>
</comment>
<name>X1BVW7_9ZZZZ</name>
<dbReference type="EMBL" id="BART01029269">
    <property type="protein sequence ID" value="GAG99195.1"/>
    <property type="molecule type" value="Genomic_DNA"/>
</dbReference>
<dbReference type="InterPro" id="IPR000602">
    <property type="entry name" value="Glyco_hydro_38_N"/>
</dbReference>
<protein>
    <recommendedName>
        <fullName evidence="1">Glycoside hydrolase family 38 N-terminal domain-containing protein</fullName>
    </recommendedName>
</protein>
<feature type="non-terminal residue" evidence="2">
    <location>
        <position position="212"/>
    </location>
</feature>
<proteinExistence type="predicted"/>
<evidence type="ECO:0000259" key="1">
    <source>
        <dbReference type="Pfam" id="PF01074"/>
    </source>
</evidence>
<dbReference type="GO" id="GO:0004559">
    <property type="term" value="F:alpha-mannosidase activity"/>
    <property type="evidence" value="ECO:0007669"/>
    <property type="project" value="InterPro"/>
</dbReference>
<dbReference type="Gene3D" id="3.20.110.10">
    <property type="entry name" value="Glycoside hydrolase 38, N terminal domain"/>
    <property type="match status" value="1"/>
</dbReference>
<dbReference type="AlphaFoldDB" id="X1BVW7"/>
<reference evidence="2" key="1">
    <citation type="journal article" date="2014" name="Front. Microbiol.">
        <title>High frequency of phylogenetically diverse reductive dehalogenase-homologous genes in deep subseafloor sedimentary metagenomes.</title>
        <authorList>
            <person name="Kawai M."/>
            <person name="Futagami T."/>
            <person name="Toyoda A."/>
            <person name="Takaki Y."/>
            <person name="Nishi S."/>
            <person name="Hori S."/>
            <person name="Arai W."/>
            <person name="Tsubouchi T."/>
            <person name="Morono Y."/>
            <person name="Uchiyama I."/>
            <person name="Ito T."/>
            <person name="Fujiyama A."/>
            <person name="Inagaki F."/>
            <person name="Takami H."/>
        </authorList>
    </citation>
    <scope>NUCLEOTIDE SEQUENCE</scope>
    <source>
        <strain evidence="2">Expedition CK06-06</strain>
    </source>
</reference>
<accession>X1BVW7</accession>
<dbReference type="InterPro" id="IPR011330">
    <property type="entry name" value="Glyco_hydro/deAcase_b/a-brl"/>
</dbReference>
<sequence>MGKKIFLTPHSHYDYLWCDTPDGMGSKNAKLIKEALLIMRKHENYRYIIDSVMACEYFRINHPEMWEELQQRVKERKIELIGGDIVAPDTLLPNGESLVRQFLYGCRYFKKHFGIDSKIAYLIDSFGQTPQLPQILKKTGFEFFIFVRGARNRRLPQEFWWKSFDGSKILTHWMYSTYTYIPPPFAMTILPPIFPFFLIPGTLQIIPQNFRV</sequence>
<organism evidence="2">
    <name type="scientific">marine sediment metagenome</name>
    <dbReference type="NCBI Taxonomy" id="412755"/>
    <lineage>
        <taxon>unclassified sequences</taxon>
        <taxon>metagenomes</taxon>
        <taxon>ecological metagenomes</taxon>
    </lineage>
</organism>
<dbReference type="InterPro" id="IPR027291">
    <property type="entry name" value="Glyco_hydro_38_N_sf"/>
</dbReference>
<evidence type="ECO:0000313" key="2">
    <source>
        <dbReference type="EMBL" id="GAG99195.1"/>
    </source>
</evidence>
<dbReference type="GO" id="GO:0006013">
    <property type="term" value="P:mannose metabolic process"/>
    <property type="evidence" value="ECO:0007669"/>
    <property type="project" value="InterPro"/>
</dbReference>
<dbReference type="PANTHER" id="PTHR46017">
    <property type="entry name" value="ALPHA-MANNOSIDASE 2C1"/>
    <property type="match status" value="1"/>
</dbReference>
<feature type="domain" description="Glycoside hydrolase family 38 N-terminal" evidence="1">
    <location>
        <begin position="4"/>
        <end position="182"/>
    </location>
</feature>
<gene>
    <name evidence="2" type="ORF">S01H4_51404</name>
</gene>
<dbReference type="GO" id="GO:0009313">
    <property type="term" value="P:oligosaccharide catabolic process"/>
    <property type="evidence" value="ECO:0007669"/>
    <property type="project" value="TreeGrafter"/>
</dbReference>
<dbReference type="SUPFAM" id="SSF88713">
    <property type="entry name" value="Glycoside hydrolase/deacetylase"/>
    <property type="match status" value="1"/>
</dbReference>
<dbReference type="Pfam" id="PF01074">
    <property type="entry name" value="Glyco_hydro_38N"/>
    <property type="match status" value="1"/>
</dbReference>